<gene>
    <name evidence="4" type="primary">tadA</name>
    <name evidence="4" type="ORF">HGO97_009845</name>
</gene>
<comment type="caution">
    <text evidence="4">The sequence shown here is derived from an EMBL/GenBank/DDBJ whole genome shotgun (WGS) entry which is preliminary data.</text>
</comment>
<sequence>METASFRNLRIGDILKEYKYVTDEQIQTAIAYQKDHKGVRIGGALIALGCITEMQMLEALGKRLGMQVVEISNLDVNPNVVEKIPRQLAEKYEMLAVSEKDGLLSLIVNDPLNFYGIEDVRQITGMQLDISLAERDDLLRAIHYYYSEVGAMKAARVANESFSEEEALEELEITEDDDDDTPIINLLNRLINRAYSTNASDIHIEPFEDKTLVRMRIDGAIVEYVTLQKNLHTSLIARIKILGGMDIAERRIPQDGHFRIKVEGKYINIRVSVLPTVFGEKAVLRLLASNAPIDYSDTYGMQAPDYERIQRMLRSPNGIIYFTGPTGSGKTTTLYMILQDIAKKAVNISTIEDPVEKNLPKVTQTQVNNQAGLTFESGLRALLRQDPDVIMVGETRDVETASISVRAAITGHLVFSTLHTNDAASSIVRLEDMGLQPYMVANSLVGIIAQRLMRKVCPDCAEERDTTEEEQEMLGLEGPIRIKHPKGCPLCNYTGYRGRIAIHEILLIDKDIRKLISAGATSEEIEDYAVENQNMRTLKEYGTQMVLDGTSTIEELHKVAYYA</sequence>
<dbReference type="CDD" id="cd01129">
    <property type="entry name" value="PulE-GspE-like"/>
    <property type="match status" value="1"/>
</dbReference>
<dbReference type="PANTHER" id="PTHR30258">
    <property type="entry name" value="TYPE II SECRETION SYSTEM PROTEIN GSPE-RELATED"/>
    <property type="match status" value="1"/>
</dbReference>
<evidence type="ECO:0000313" key="4">
    <source>
        <dbReference type="EMBL" id="MBU3876113.1"/>
    </source>
</evidence>
<dbReference type="InterPro" id="IPR007831">
    <property type="entry name" value="T2SS_GspE_N"/>
</dbReference>
<reference evidence="4 5" key="1">
    <citation type="submission" date="2021-06" db="EMBL/GenBank/DDBJ databases">
        <title>Faecalicatena sp. nov. isolated from porcine feces.</title>
        <authorList>
            <person name="Oh B.S."/>
            <person name="Lee J.H."/>
        </authorList>
    </citation>
    <scope>NUCLEOTIDE SEQUENCE [LARGE SCALE GENOMIC DNA]</scope>
    <source>
        <strain evidence="4 5">AGMB00832</strain>
    </source>
</reference>
<keyword evidence="2" id="KW-0067">ATP-binding</keyword>
<dbReference type="Pfam" id="PF05157">
    <property type="entry name" value="MshEN"/>
    <property type="match status" value="1"/>
</dbReference>
<dbReference type="SMART" id="SM00382">
    <property type="entry name" value="AAA"/>
    <property type="match status" value="1"/>
</dbReference>
<protein>
    <submittedName>
        <fullName evidence="4">Flp pilus assembly complex ATPase component TadA</fullName>
    </submittedName>
</protein>
<dbReference type="InterPro" id="IPR001482">
    <property type="entry name" value="T2SS/T4SS_dom"/>
</dbReference>
<dbReference type="Pfam" id="PF00437">
    <property type="entry name" value="T2SSE"/>
    <property type="match status" value="1"/>
</dbReference>
<evidence type="ECO:0000313" key="5">
    <source>
        <dbReference type="Proteomes" id="UP000723714"/>
    </source>
</evidence>
<name>A0ABS6D3P2_9FIRM</name>
<evidence type="ECO:0000259" key="3">
    <source>
        <dbReference type="SMART" id="SM00382"/>
    </source>
</evidence>
<dbReference type="InterPro" id="IPR003593">
    <property type="entry name" value="AAA+_ATPase"/>
</dbReference>
<dbReference type="PANTHER" id="PTHR30258:SF1">
    <property type="entry name" value="PROTEIN TRANSPORT PROTEIN HOFB HOMOLOG"/>
    <property type="match status" value="1"/>
</dbReference>
<keyword evidence="1" id="KW-0547">Nucleotide-binding</keyword>
<evidence type="ECO:0000256" key="1">
    <source>
        <dbReference type="ARBA" id="ARBA00022741"/>
    </source>
</evidence>
<evidence type="ECO:0000256" key="2">
    <source>
        <dbReference type="ARBA" id="ARBA00022840"/>
    </source>
</evidence>
<dbReference type="Proteomes" id="UP000723714">
    <property type="component" value="Unassembled WGS sequence"/>
</dbReference>
<keyword evidence="5" id="KW-1185">Reference proteome</keyword>
<feature type="domain" description="AAA+ ATPase" evidence="3">
    <location>
        <begin position="316"/>
        <end position="434"/>
    </location>
</feature>
<organism evidence="4 5">
    <name type="scientific">Faecalicatena faecalis</name>
    <dbReference type="NCBI Taxonomy" id="2726362"/>
    <lineage>
        <taxon>Bacteria</taxon>
        <taxon>Bacillati</taxon>
        <taxon>Bacillota</taxon>
        <taxon>Clostridia</taxon>
        <taxon>Lachnospirales</taxon>
        <taxon>Lachnospiraceae</taxon>
        <taxon>Faecalicatena</taxon>
    </lineage>
</organism>
<dbReference type="EMBL" id="JABACJ020000007">
    <property type="protein sequence ID" value="MBU3876113.1"/>
    <property type="molecule type" value="Genomic_DNA"/>
</dbReference>
<proteinExistence type="predicted"/>
<dbReference type="RefSeq" id="WP_216241131.1">
    <property type="nucleotide sequence ID" value="NZ_JABACJ020000007.1"/>
</dbReference>
<accession>A0ABS6D3P2</accession>